<evidence type="ECO:0000313" key="3">
    <source>
        <dbReference type="Proteomes" id="UP000837857"/>
    </source>
</evidence>
<gene>
    <name evidence="2" type="ORF">IPOD504_LOCUS14788</name>
</gene>
<keyword evidence="3" id="KW-1185">Reference proteome</keyword>
<feature type="non-terminal residue" evidence="2">
    <location>
        <position position="156"/>
    </location>
</feature>
<dbReference type="Proteomes" id="UP000837857">
    <property type="component" value="Chromosome 5"/>
</dbReference>
<dbReference type="EMBL" id="OW152817">
    <property type="protein sequence ID" value="CAH2069204.1"/>
    <property type="molecule type" value="Genomic_DNA"/>
</dbReference>
<feature type="compositionally biased region" description="Basic and acidic residues" evidence="1">
    <location>
        <begin position="66"/>
        <end position="77"/>
    </location>
</feature>
<feature type="region of interest" description="Disordered" evidence="1">
    <location>
        <begin position="31"/>
        <end position="86"/>
    </location>
</feature>
<accession>A0ABN8IZR1</accession>
<protein>
    <submittedName>
        <fullName evidence="2">Uncharacterized protein</fullName>
    </submittedName>
</protein>
<reference evidence="2" key="1">
    <citation type="submission" date="2022-03" db="EMBL/GenBank/DDBJ databases">
        <authorList>
            <person name="Martin H S."/>
        </authorList>
    </citation>
    <scope>NUCLEOTIDE SEQUENCE</scope>
</reference>
<evidence type="ECO:0000256" key="1">
    <source>
        <dbReference type="SAM" id="MobiDB-lite"/>
    </source>
</evidence>
<proteinExistence type="predicted"/>
<organism evidence="2 3">
    <name type="scientific">Iphiclides podalirius</name>
    <name type="common">scarce swallowtail</name>
    <dbReference type="NCBI Taxonomy" id="110791"/>
    <lineage>
        <taxon>Eukaryota</taxon>
        <taxon>Metazoa</taxon>
        <taxon>Ecdysozoa</taxon>
        <taxon>Arthropoda</taxon>
        <taxon>Hexapoda</taxon>
        <taxon>Insecta</taxon>
        <taxon>Pterygota</taxon>
        <taxon>Neoptera</taxon>
        <taxon>Endopterygota</taxon>
        <taxon>Lepidoptera</taxon>
        <taxon>Glossata</taxon>
        <taxon>Ditrysia</taxon>
        <taxon>Papilionoidea</taxon>
        <taxon>Papilionidae</taxon>
        <taxon>Papilioninae</taxon>
        <taxon>Iphiclides</taxon>
    </lineage>
</organism>
<evidence type="ECO:0000313" key="2">
    <source>
        <dbReference type="EMBL" id="CAH2069204.1"/>
    </source>
</evidence>
<name>A0ABN8IZR1_9NEOP</name>
<sequence>MFVTQGWGHRHWLTAVDARAFRAERAGRLSGGWAAGGRGGRRRAGRKRDGAGGQWAGSAGPNRGALIDRRPPRRRDANPAAPAAADTDADVSLPIGAMFNGPCSLMTPSSAALSASAKCESLRNIVNGAIIQTVILDIRIMLLLLKWWTPRQAYRK</sequence>